<protein>
    <submittedName>
        <fullName evidence="2">Uncharacterized protein</fullName>
    </submittedName>
</protein>
<reference evidence="2 3" key="1">
    <citation type="journal article" date="2009" name="Stand. Genomic Sci.">
        <title>Complete genome sequence of Kytococcus sedentarius type strain (541).</title>
        <authorList>
            <person name="Sims D."/>
            <person name="Brettin T."/>
            <person name="Detter J.C."/>
            <person name="Han C."/>
            <person name="Lapidus A."/>
            <person name="Copeland A."/>
            <person name="Glavina Del Rio T."/>
            <person name="Nolan M."/>
            <person name="Chen F."/>
            <person name="Lucas S."/>
            <person name="Tice H."/>
            <person name="Cheng J.F."/>
            <person name="Bruce D."/>
            <person name="Goodwin L."/>
            <person name="Pitluck S."/>
            <person name="Ovchinnikova G."/>
            <person name="Pati A."/>
            <person name="Ivanova N."/>
            <person name="Mavrommatis K."/>
            <person name="Chen A."/>
            <person name="Palaniappan K."/>
            <person name="D'haeseleer P."/>
            <person name="Chain P."/>
            <person name="Bristow J."/>
            <person name="Eisen J.A."/>
            <person name="Markowitz V."/>
            <person name="Hugenholtz P."/>
            <person name="Schneider S."/>
            <person name="Goker M."/>
            <person name="Pukall R."/>
            <person name="Kyrpides N.C."/>
            <person name="Klenk H.P."/>
        </authorList>
    </citation>
    <scope>NUCLEOTIDE SEQUENCE [LARGE SCALE GENOMIC DNA]</scope>
    <source>
        <strain evidence="3">ATCC 14392 / DSM 20547 / JCM 11482 / CCUG 33030 / NBRC 15357 / NCTC 11040 / CCM 314 / 541</strain>
    </source>
</reference>
<evidence type="ECO:0000313" key="3">
    <source>
        <dbReference type="Proteomes" id="UP000006666"/>
    </source>
</evidence>
<name>C7NLJ6_KYTSD</name>
<dbReference type="HOGENOM" id="CLU_2035039_0_0_11"/>
<evidence type="ECO:0000313" key="2">
    <source>
        <dbReference type="EMBL" id="ACV05662.1"/>
    </source>
</evidence>
<feature type="transmembrane region" description="Helical" evidence="1">
    <location>
        <begin position="97"/>
        <end position="117"/>
    </location>
</feature>
<organism evidence="2 3">
    <name type="scientific">Kytococcus sedentarius (strain ATCC 14392 / DSM 20547 / JCM 11482 / CCUG 33030 / NBRC 15357 / NCTC 11040 / CCM 314 / 541)</name>
    <name type="common">Micrococcus sedentarius</name>
    <dbReference type="NCBI Taxonomy" id="478801"/>
    <lineage>
        <taxon>Bacteria</taxon>
        <taxon>Bacillati</taxon>
        <taxon>Actinomycetota</taxon>
        <taxon>Actinomycetes</taxon>
        <taxon>Micrococcales</taxon>
        <taxon>Kytococcaceae</taxon>
        <taxon>Kytococcus</taxon>
    </lineage>
</organism>
<proteinExistence type="predicted"/>
<keyword evidence="1" id="KW-0812">Transmembrane</keyword>
<dbReference type="Proteomes" id="UP000006666">
    <property type="component" value="Chromosome"/>
</dbReference>
<sequence length="121" mass="12304">MDPADLWVPTMAVVLVTALAVFAATRRSEPAGPLKRGVAGVATAVVVGWVAWAAVASVTGGPLPGGGGAGYLSVLGLRALSVGAVLVTFWRARTDRAFTVAMMVTLAMSLPELGWAADALR</sequence>
<accession>C7NLJ6</accession>
<dbReference type="RefSeq" id="WP_012802080.1">
    <property type="nucleotide sequence ID" value="NC_013169.1"/>
</dbReference>
<dbReference type="KEGG" id="kse:Ksed_05960"/>
<dbReference type="EMBL" id="CP001686">
    <property type="protein sequence ID" value="ACV05662.1"/>
    <property type="molecule type" value="Genomic_DNA"/>
</dbReference>
<gene>
    <name evidence="2" type="ordered locus">Ksed_05960</name>
</gene>
<feature type="transmembrane region" description="Helical" evidence="1">
    <location>
        <begin position="37"/>
        <end position="58"/>
    </location>
</feature>
<dbReference type="STRING" id="478801.Ksed_05960"/>
<keyword evidence="1" id="KW-1133">Transmembrane helix</keyword>
<feature type="transmembrane region" description="Helical" evidence="1">
    <location>
        <begin position="70"/>
        <end position="90"/>
    </location>
</feature>
<dbReference type="AlphaFoldDB" id="C7NLJ6"/>
<evidence type="ECO:0000256" key="1">
    <source>
        <dbReference type="SAM" id="Phobius"/>
    </source>
</evidence>
<feature type="transmembrane region" description="Helical" evidence="1">
    <location>
        <begin position="6"/>
        <end position="25"/>
    </location>
</feature>
<keyword evidence="3" id="KW-1185">Reference proteome</keyword>
<keyword evidence="1" id="KW-0472">Membrane</keyword>